<organism evidence="1 2">
    <name type="scientific">Paenibacillus spiritus</name>
    <dbReference type="NCBI Taxonomy" id="2496557"/>
    <lineage>
        <taxon>Bacteria</taxon>
        <taxon>Bacillati</taxon>
        <taxon>Bacillota</taxon>
        <taxon>Bacilli</taxon>
        <taxon>Bacillales</taxon>
        <taxon>Paenibacillaceae</taxon>
        <taxon>Paenibacillus</taxon>
    </lineage>
</organism>
<evidence type="ECO:0000313" key="2">
    <source>
        <dbReference type="Proteomes" id="UP000367750"/>
    </source>
</evidence>
<comment type="caution">
    <text evidence="1">The sequence shown here is derived from an EMBL/GenBank/DDBJ whole genome shotgun (WGS) entry which is preliminary data.</text>
</comment>
<dbReference type="Proteomes" id="UP000367750">
    <property type="component" value="Unassembled WGS sequence"/>
</dbReference>
<accession>A0A5J5G8S5</accession>
<dbReference type="InterPro" id="IPR027417">
    <property type="entry name" value="P-loop_NTPase"/>
</dbReference>
<reference evidence="1 2" key="1">
    <citation type="submission" date="2019-09" db="EMBL/GenBank/DDBJ databases">
        <title>Bacillus ochoae sp. nov., Paenibacillus whitsoniae sp. nov., Paenibacillus spiritus sp. nov. Isolated from the Mars Exploration Rover during spacecraft assembly.</title>
        <authorList>
            <person name="Seuylemezian A."/>
            <person name="Vaishampayan P."/>
        </authorList>
    </citation>
    <scope>NUCLEOTIDE SEQUENCE [LARGE SCALE GENOMIC DNA]</scope>
    <source>
        <strain evidence="1 2">MER_111</strain>
    </source>
</reference>
<keyword evidence="2" id="KW-1185">Reference proteome</keyword>
<dbReference type="SUPFAM" id="SSF52540">
    <property type="entry name" value="P-loop containing nucleoside triphosphate hydrolases"/>
    <property type="match status" value="1"/>
</dbReference>
<protein>
    <submittedName>
        <fullName evidence="1">AAA family ATPase</fullName>
    </submittedName>
</protein>
<dbReference type="RefSeq" id="WP_150458583.1">
    <property type="nucleotide sequence ID" value="NZ_VYKK01000015.1"/>
</dbReference>
<sequence>MNSKLVFFLGPAGAGKTTLAKALASRRKCAFFDMDVLMRPASDVIMTMLGLDPNDRDSADYKKYCRDLGYRLTMDAALDNVELGVDSFVVGPFTKEAANPGWIAEELAKIGRTTEEVDVYVVLVHLANEELYRSRIEGRHLKLDEWKLRNWEQFRAALNVRSVTWPLPEGRVLKIDNSSPDVNATALELERQLYAGSAEAARP</sequence>
<gene>
    <name evidence="1" type="ORF">F4V43_12625</name>
</gene>
<dbReference type="AlphaFoldDB" id="A0A5J5G8S5"/>
<dbReference type="Pfam" id="PF13671">
    <property type="entry name" value="AAA_33"/>
    <property type="match status" value="1"/>
</dbReference>
<dbReference type="Gene3D" id="3.40.50.300">
    <property type="entry name" value="P-loop containing nucleotide triphosphate hydrolases"/>
    <property type="match status" value="1"/>
</dbReference>
<dbReference type="OrthoDB" id="198115at2"/>
<name>A0A5J5G8S5_9BACL</name>
<dbReference type="EMBL" id="VYKK01000015">
    <property type="protein sequence ID" value="KAA9004230.1"/>
    <property type="molecule type" value="Genomic_DNA"/>
</dbReference>
<proteinExistence type="predicted"/>
<evidence type="ECO:0000313" key="1">
    <source>
        <dbReference type="EMBL" id="KAA9004230.1"/>
    </source>
</evidence>